<reference evidence="8" key="1">
    <citation type="submission" date="2022-07" db="EMBL/GenBank/DDBJ databases">
        <authorList>
            <person name="Macas J."/>
            <person name="Novak P."/>
            <person name="Neumann P."/>
        </authorList>
    </citation>
    <scope>NUCLEOTIDE SEQUENCE</scope>
</reference>
<evidence type="ECO:0000313" key="9">
    <source>
        <dbReference type="Proteomes" id="UP001152484"/>
    </source>
</evidence>
<protein>
    <recommendedName>
        <fullName evidence="7">Large ribosomal subunit protein bL32m</fullName>
    </recommendedName>
</protein>
<keyword evidence="4" id="KW-0689">Ribosomal protein</keyword>
<evidence type="ECO:0000256" key="3">
    <source>
        <dbReference type="ARBA" id="ARBA00022946"/>
    </source>
</evidence>
<keyword evidence="5" id="KW-0496">Mitochondrion</keyword>
<accession>A0A9P0ZMN6</accession>
<evidence type="ECO:0000256" key="4">
    <source>
        <dbReference type="ARBA" id="ARBA00022980"/>
    </source>
</evidence>
<evidence type="ECO:0000256" key="1">
    <source>
        <dbReference type="ARBA" id="ARBA00004173"/>
    </source>
</evidence>
<gene>
    <name evidence="8" type="ORF">CEURO_LOCUS17680</name>
</gene>
<dbReference type="GO" id="GO:0006412">
    <property type="term" value="P:translation"/>
    <property type="evidence" value="ECO:0007669"/>
    <property type="project" value="InterPro"/>
</dbReference>
<dbReference type="Proteomes" id="UP001152484">
    <property type="component" value="Unassembled WGS sequence"/>
</dbReference>
<dbReference type="HAMAP" id="MF_00340">
    <property type="entry name" value="Ribosomal_bL32"/>
    <property type="match status" value="1"/>
</dbReference>
<comment type="similarity">
    <text evidence="2">Belongs to the bacterial ribosomal protein bL32 family.</text>
</comment>
<proteinExistence type="inferred from homology"/>
<evidence type="ECO:0000313" key="8">
    <source>
        <dbReference type="EMBL" id="CAH9107272.1"/>
    </source>
</evidence>
<comment type="caution">
    <text evidence="8">The sequence shown here is derived from an EMBL/GenBank/DDBJ whole genome shotgun (WGS) entry which is preliminary data.</text>
</comment>
<dbReference type="NCBIfam" id="TIGR01031">
    <property type="entry name" value="rpmF_bact"/>
    <property type="match status" value="1"/>
</dbReference>
<evidence type="ECO:0000256" key="7">
    <source>
        <dbReference type="ARBA" id="ARBA00039935"/>
    </source>
</evidence>
<keyword evidence="3" id="KW-0809">Transit peptide</keyword>
<dbReference type="EMBL" id="CAMAPE010000050">
    <property type="protein sequence ID" value="CAH9107272.1"/>
    <property type="molecule type" value="Genomic_DNA"/>
</dbReference>
<dbReference type="InterPro" id="IPR051991">
    <property type="entry name" value="Mitoribosomal_protein_bL32"/>
</dbReference>
<name>A0A9P0ZMN6_CUSEU</name>
<dbReference type="InterPro" id="IPR011332">
    <property type="entry name" value="Ribosomal_zn-bd"/>
</dbReference>
<dbReference type="GO" id="GO:0003735">
    <property type="term" value="F:structural constituent of ribosome"/>
    <property type="evidence" value="ECO:0007669"/>
    <property type="project" value="InterPro"/>
</dbReference>
<dbReference type="Pfam" id="PF01783">
    <property type="entry name" value="Ribosomal_L32p"/>
    <property type="match status" value="1"/>
</dbReference>
<dbReference type="AlphaFoldDB" id="A0A9P0ZMN6"/>
<keyword evidence="6" id="KW-0687">Ribonucleoprotein</keyword>
<organism evidence="8 9">
    <name type="scientific">Cuscuta europaea</name>
    <name type="common">European dodder</name>
    <dbReference type="NCBI Taxonomy" id="41803"/>
    <lineage>
        <taxon>Eukaryota</taxon>
        <taxon>Viridiplantae</taxon>
        <taxon>Streptophyta</taxon>
        <taxon>Embryophyta</taxon>
        <taxon>Tracheophyta</taxon>
        <taxon>Spermatophyta</taxon>
        <taxon>Magnoliopsida</taxon>
        <taxon>eudicotyledons</taxon>
        <taxon>Gunneridae</taxon>
        <taxon>Pentapetalae</taxon>
        <taxon>asterids</taxon>
        <taxon>lamiids</taxon>
        <taxon>Solanales</taxon>
        <taxon>Convolvulaceae</taxon>
        <taxon>Cuscuteae</taxon>
        <taxon>Cuscuta</taxon>
        <taxon>Cuscuta subgen. Cuscuta</taxon>
    </lineage>
</organism>
<comment type="subcellular location">
    <subcellularLocation>
        <location evidence="1">Mitochondrion</location>
    </subcellularLocation>
</comment>
<keyword evidence="9" id="KW-1185">Reference proteome</keyword>
<dbReference type="PANTHER" id="PTHR21026">
    <property type="entry name" value="39S RIBOSOMAL PROTEIN L32, MITOCHONDRIAL"/>
    <property type="match status" value="1"/>
</dbReference>
<evidence type="ECO:0000256" key="2">
    <source>
        <dbReference type="ARBA" id="ARBA00008560"/>
    </source>
</evidence>
<dbReference type="InterPro" id="IPR002677">
    <property type="entry name" value="Ribosomal_bL32"/>
</dbReference>
<evidence type="ECO:0000256" key="6">
    <source>
        <dbReference type="ARBA" id="ARBA00023274"/>
    </source>
</evidence>
<evidence type="ECO:0000256" key="5">
    <source>
        <dbReference type="ARBA" id="ARBA00023128"/>
    </source>
</evidence>
<dbReference type="SUPFAM" id="SSF57829">
    <property type="entry name" value="Zn-binding ribosomal proteins"/>
    <property type="match status" value="1"/>
</dbReference>
<dbReference type="GO" id="GO:0005762">
    <property type="term" value="C:mitochondrial large ribosomal subunit"/>
    <property type="evidence" value="ECO:0007669"/>
    <property type="project" value="TreeGrafter"/>
</dbReference>
<dbReference type="PANTHER" id="PTHR21026:SF2">
    <property type="entry name" value="LARGE RIBOSOMAL SUBUNIT PROTEIN BL32M"/>
    <property type="match status" value="1"/>
</dbReference>
<dbReference type="OrthoDB" id="2014905at2759"/>
<sequence length="134" mass="14849">MAFRVVNARTCLGSGYIMGFTSNVHRFAHVIARPAQMDGLIGNPLFTSPTIALPESQERSKGSSRYGFQDIPFFEGSMELMAVPKKKVSRHKRGIRNGPKALKPQPVIICCKVCGRVKLPHFFCCGGIRQDPEQ</sequence>